<reference evidence="2 3" key="1">
    <citation type="submission" date="2019-01" db="EMBL/GenBank/DDBJ databases">
        <authorList>
            <person name="Chen W.-M."/>
        </authorList>
    </citation>
    <scope>NUCLEOTIDE SEQUENCE [LARGE SCALE GENOMIC DNA]</scope>
    <source>
        <strain evidence="2 3">CCP-18</strain>
    </source>
</reference>
<protein>
    <submittedName>
        <fullName evidence="2">J domain-containing protein</fullName>
    </submittedName>
</protein>
<dbReference type="SUPFAM" id="SSF46565">
    <property type="entry name" value="Chaperone J-domain"/>
    <property type="match status" value="1"/>
</dbReference>
<evidence type="ECO:0000313" key="2">
    <source>
        <dbReference type="EMBL" id="RVT88336.1"/>
    </source>
</evidence>
<dbReference type="OrthoDB" id="9150739at2"/>
<accession>A0A3S2VIW2</accession>
<gene>
    <name evidence="2" type="ORF">EOD73_04945</name>
</gene>
<name>A0A3S2VIW2_9BURK</name>
<keyword evidence="1" id="KW-0175">Coiled coil</keyword>
<evidence type="ECO:0000313" key="3">
    <source>
        <dbReference type="Proteomes" id="UP000288587"/>
    </source>
</evidence>
<dbReference type="InterPro" id="IPR036869">
    <property type="entry name" value="J_dom_sf"/>
</dbReference>
<dbReference type="EMBL" id="SACM01000001">
    <property type="protein sequence ID" value="RVT88336.1"/>
    <property type="molecule type" value="Genomic_DNA"/>
</dbReference>
<feature type="coiled-coil region" evidence="1">
    <location>
        <begin position="26"/>
        <end position="85"/>
    </location>
</feature>
<evidence type="ECO:0000256" key="1">
    <source>
        <dbReference type="SAM" id="Coils"/>
    </source>
</evidence>
<dbReference type="AlphaFoldDB" id="A0A3S2VIW2"/>
<keyword evidence="3" id="KW-1185">Reference proteome</keyword>
<dbReference type="RefSeq" id="WP_127681410.1">
    <property type="nucleotide sequence ID" value="NZ_SACM01000001.1"/>
</dbReference>
<proteinExistence type="predicted"/>
<organism evidence="2 3">
    <name type="scientific">Inhella crocodyli</name>
    <dbReference type="NCBI Taxonomy" id="2499851"/>
    <lineage>
        <taxon>Bacteria</taxon>
        <taxon>Pseudomonadati</taxon>
        <taxon>Pseudomonadota</taxon>
        <taxon>Betaproteobacteria</taxon>
        <taxon>Burkholderiales</taxon>
        <taxon>Sphaerotilaceae</taxon>
        <taxon>Inhella</taxon>
    </lineage>
</organism>
<sequence>MRPNPDQAVLDPALWRLEMARRRRQLDEFKQFLSTLEREFETLSHEVLAFWSDYEQRLGPLWTEVESLQAELQAALDAMAQAQGATPVRLPKLRTRHSLPTLPPSVAWPAAPAEDAAPVAPTLKDLHRRAAMRLHPDRAPDERERARREALMRDANLAYANQDRAMLEGLLIAAGESPVRLGGFDVQAQWQWLERCEHLAQGRMRLLKAHLVLLRQHPNTVMADAVTRARGRGLDALALMALRLKAQAQELRQQLYIGARLPPQSALAEAFLAQWRARWAEVASVQPSYAPRWTGLNGERAASSAS</sequence>
<dbReference type="Proteomes" id="UP000288587">
    <property type="component" value="Unassembled WGS sequence"/>
</dbReference>
<comment type="caution">
    <text evidence="2">The sequence shown here is derived from an EMBL/GenBank/DDBJ whole genome shotgun (WGS) entry which is preliminary data.</text>
</comment>